<sequence>MALLEVRSRTVGVPGGPAVPAVWLEVAAAETGAGGGGGDGDALTLREIVRRAVRAQFTAAGSAGGVQAESEARRSVGAQFRADRERAEPVGDAAAEEERALAAVGGGLVAVFMGGRRLECLDEQVPVREGDRITFLRLTALAGG</sequence>
<evidence type="ECO:0000256" key="1">
    <source>
        <dbReference type="SAM" id="MobiDB-lite"/>
    </source>
</evidence>
<protein>
    <recommendedName>
        <fullName evidence="4">MoaD/ThiS family protein</fullName>
    </recommendedName>
</protein>
<dbReference type="AlphaFoldDB" id="A0A1H5VQN1"/>
<dbReference type="EMBL" id="FNVU01000002">
    <property type="protein sequence ID" value="SEF89602.1"/>
    <property type="molecule type" value="Genomic_DNA"/>
</dbReference>
<organism evidence="2 3">
    <name type="scientific">Actinacidiphila yanglinensis</name>
    <dbReference type="NCBI Taxonomy" id="310779"/>
    <lineage>
        <taxon>Bacteria</taxon>
        <taxon>Bacillati</taxon>
        <taxon>Actinomycetota</taxon>
        <taxon>Actinomycetes</taxon>
        <taxon>Kitasatosporales</taxon>
        <taxon>Streptomycetaceae</taxon>
        <taxon>Actinacidiphila</taxon>
    </lineage>
</organism>
<keyword evidence="3" id="KW-1185">Reference proteome</keyword>
<reference evidence="2 3" key="1">
    <citation type="submission" date="2016-10" db="EMBL/GenBank/DDBJ databases">
        <authorList>
            <person name="de Groot N.N."/>
        </authorList>
    </citation>
    <scope>NUCLEOTIDE SEQUENCE [LARGE SCALE GENOMIC DNA]</scope>
    <source>
        <strain evidence="2 3">CGMCC 4.2023</strain>
    </source>
</reference>
<gene>
    <name evidence="2" type="ORF">SAMN05216223_102398</name>
</gene>
<evidence type="ECO:0008006" key="4">
    <source>
        <dbReference type="Google" id="ProtNLM"/>
    </source>
</evidence>
<evidence type="ECO:0000313" key="2">
    <source>
        <dbReference type="EMBL" id="SEF89602.1"/>
    </source>
</evidence>
<accession>A0A1H5VQN1</accession>
<dbReference type="Proteomes" id="UP000236754">
    <property type="component" value="Unassembled WGS sequence"/>
</dbReference>
<evidence type="ECO:0000313" key="3">
    <source>
        <dbReference type="Proteomes" id="UP000236754"/>
    </source>
</evidence>
<proteinExistence type="predicted"/>
<name>A0A1H5VQN1_9ACTN</name>
<feature type="region of interest" description="Disordered" evidence="1">
    <location>
        <begin position="68"/>
        <end position="93"/>
    </location>
</feature>